<feature type="region of interest" description="Disordered" evidence="1">
    <location>
        <begin position="1"/>
        <end position="26"/>
    </location>
</feature>
<dbReference type="Proteomes" id="UP000076798">
    <property type="component" value="Unassembled WGS sequence"/>
</dbReference>
<evidence type="ECO:0000313" key="3">
    <source>
        <dbReference type="Proteomes" id="UP000076798"/>
    </source>
</evidence>
<proteinExistence type="predicted"/>
<evidence type="ECO:0000256" key="1">
    <source>
        <dbReference type="SAM" id="MobiDB-lite"/>
    </source>
</evidence>
<dbReference type="AlphaFoldDB" id="A0A165Z3B0"/>
<evidence type="ECO:0000313" key="2">
    <source>
        <dbReference type="EMBL" id="KZT33884.1"/>
    </source>
</evidence>
<gene>
    <name evidence="2" type="ORF">SISSUDRAFT_992566</name>
</gene>
<dbReference type="OrthoDB" id="1045822at2759"/>
<protein>
    <submittedName>
        <fullName evidence="2">PLAC8-domain-containing protein</fullName>
    </submittedName>
</protein>
<dbReference type="PANTHER" id="PTHR15907">
    <property type="entry name" value="DUF614 FAMILY PROTEIN-RELATED"/>
    <property type="match status" value="1"/>
</dbReference>
<organism evidence="2 3">
    <name type="scientific">Sistotremastrum suecicum HHB10207 ss-3</name>
    <dbReference type="NCBI Taxonomy" id="1314776"/>
    <lineage>
        <taxon>Eukaryota</taxon>
        <taxon>Fungi</taxon>
        <taxon>Dikarya</taxon>
        <taxon>Basidiomycota</taxon>
        <taxon>Agaricomycotina</taxon>
        <taxon>Agaricomycetes</taxon>
        <taxon>Sistotremastrales</taxon>
        <taxon>Sistotremastraceae</taxon>
        <taxon>Sistotremastrum</taxon>
    </lineage>
</organism>
<sequence>MSYAPEKTTSEQPSATAPMTLDHRNPKGLPFDQNGKRAWSHDIFSCFEEIGTCCISTFLPCVTYAQNRSRLQHLQAHGTRHPSGGEPFNQDCFVFGCLHACAGLGCILQIGQRQAAREHYRIEGDGGNDFLCSWCCLPCALTQEAREIEAEEKSY</sequence>
<keyword evidence="3" id="KW-1185">Reference proteome</keyword>
<dbReference type="NCBIfam" id="TIGR01571">
    <property type="entry name" value="A_thal_Cys_rich"/>
    <property type="match status" value="1"/>
</dbReference>
<reference evidence="2 3" key="1">
    <citation type="journal article" date="2016" name="Mol. Biol. Evol.">
        <title>Comparative Genomics of Early-Diverging Mushroom-Forming Fungi Provides Insights into the Origins of Lignocellulose Decay Capabilities.</title>
        <authorList>
            <person name="Nagy L.G."/>
            <person name="Riley R."/>
            <person name="Tritt A."/>
            <person name="Adam C."/>
            <person name="Daum C."/>
            <person name="Floudas D."/>
            <person name="Sun H."/>
            <person name="Yadav J.S."/>
            <person name="Pangilinan J."/>
            <person name="Larsson K.H."/>
            <person name="Matsuura K."/>
            <person name="Barry K."/>
            <person name="Labutti K."/>
            <person name="Kuo R."/>
            <person name="Ohm R.A."/>
            <person name="Bhattacharya S.S."/>
            <person name="Shirouzu T."/>
            <person name="Yoshinaga Y."/>
            <person name="Martin F.M."/>
            <person name="Grigoriev I.V."/>
            <person name="Hibbett D.S."/>
        </authorList>
    </citation>
    <scope>NUCLEOTIDE SEQUENCE [LARGE SCALE GENOMIC DNA]</scope>
    <source>
        <strain evidence="2 3">HHB10207 ss-3</strain>
    </source>
</reference>
<accession>A0A165Z3B0</accession>
<name>A0A165Z3B0_9AGAM</name>
<dbReference type="Pfam" id="PF04749">
    <property type="entry name" value="PLAC8"/>
    <property type="match status" value="1"/>
</dbReference>
<dbReference type="InterPro" id="IPR006461">
    <property type="entry name" value="PLAC_motif_containing"/>
</dbReference>
<dbReference type="EMBL" id="KV428212">
    <property type="protein sequence ID" value="KZT33884.1"/>
    <property type="molecule type" value="Genomic_DNA"/>
</dbReference>